<dbReference type="CDD" id="cd03784">
    <property type="entry name" value="GT1_Gtf-like"/>
    <property type="match status" value="1"/>
</dbReference>
<dbReference type="InterPro" id="IPR050481">
    <property type="entry name" value="UDP-glycosyltransf_plant"/>
</dbReference>
<dbReference type="PANTHER" id="PTHR48048:SF45">
    <property type="entry name" value="GLYCOSYLTRANSFERASE"/>
    <property type="match status" value="1"/>
</dbReference>
<evidence type="ECO:0000313" key="5">
    <source>
        <dbReference type="EMBL" id="KAE8690107.1"/>
    </source>
</evidence>
<comment type="caution">
    <text evidence="5">The sequence shown here is derived from an EMBL/GenBank/DDBJ whole genome shotgun (WGS) entry which is preliminary data.</text>
</comment>
<sequence>MKKAELMFVPAPAMGHLISAVQLAKLLLDLNANLSITILTVKPQQDTKISAYIDSLTATATATDSIQFIDLSQSYLEADVFKFLNNLAQTIGPLVKEVVTNMIEHSNSVPNSPRLAGFVLDSLLTCLIELANEFGVPSYAFYTSGAGSLGFHHYTQALHDEEKIEFGELKDSDTKFTVPSYVNPVSIKLFPSVMFQPESFTLFSNLIKGIREVKGVLINTFSELESHAVDSFSNGKLQVPPIYPVGPILNLEGSSNVHHNYDSIMQWLDEQPPSSVVFLCFGSDGSFDTNQVKEIAYALEQSGHRFLWSLRRPGKQVINMARSSTDYENVEEILPKGFLDRTAETGKIIGWAPQVAILGHPAVGGFVSHCGWNSMLESIWFGVPMMAWPLYSEQQLNALTLVRESGLAVELKMDYKIDDGGVEIIKAKEIERGIKLLMGHDSDVRDRMKKMSDKSRKTLMDGGSSHAMLYRFISDIITNMS</sequence>
<evidence type="ECO:0000256" key="1">
    <source>
        <dbReference type="ARBA" id="ARBA00009995"/>
    </source>
</evidence>
<dbReference type="Pfam" id="PF00201">
    <property type="entry name" value="UDPGT"/>
    <property type="match status" value="1"/>
</dbReference>
<dbReference type="SUPFAM" id="SSF53756">
    <property type="entry name" value="UDP-Glycosyltransferase/glycogen phosphorylase"/>
    <property type="match status" value="1"/>
</dbReference>
<dbReference type="PROSITE" id="PS00375">
    <property type="entry name" value="UDPGT"/>
    <property type="match status" value="1"/>
</dbReference>
<comment type="similarity">
    <text evidence="1 3">Belongs to the UDP-glycosyltransferase family.</text>
</comment>
<dbReference type="Gene3D" id="3.40.50.2000">
    <property type="entry name" value="Glycogen Phosphorylase B"/>
    <property type="match status" value="2"/>
</dbReference>
<dbReference type="InterPro" id="IPR002213">
    <property type="entry name" value="UDP_glucos_trans"/>
</dbReference>
<dbReference type="PANTHER" id="PTHR48048">
    <property type="entry name" value="GLYCOSYLTRANSFERASE"/>
    <property type="match status" value="1"/>
</dbReference>
<reference evidence="5" key="1">
    <citation type="submission" date="2019-09" db="EMBL/GenBank/DDBJ databases">
        <title>Draft genome information of white flower Hibiscus syriacus.</title>
        <authorList>
            <person name="Kim Y.-M."/>
        </authorList>
    </citation>
    <scope>NUCLEOTIDE SEQUENCE [LARGE SCALE GENOMIC DNA]</scope>
    <source>
        <strain evidence="5">YM2019G1</strain>
    </source>
</reference>
<dbReference type="Proteomes" id="UP000436088">
    <property type="component" value="Unassembled WGS sequence"/>
</dbReference>
<dbReference type="AlphaFoldDB" id="A0A6A2ZEJ5"/>
<keyword evidence="2 3" id="KW-0808">Transferase</keyword>
<evidence type="ECO:0000256" key="2">
    <source>
        <dbReference type="ARBA" id="ARBA00022679"/>
    </source>
</evidence>
<evidence type="ECO:0000256" key="4">
    <source>
        <dbReference type="RuleBase" id="RU362057"/>
    </source>
</evidence>
<accession>A0A6A2ZEJ5</accession>
<dbReference type="EMBL" id="VEPZ02001162">
    <property type="protein sequence ID" value="KAE8690107.1"/>
    <property type="molecule type" value="Genomic_DNA"/>
</dbReference>
<evidence type="ECO:0000313" key="6">
    <source>
        <dbReference type="Proteomes" id="UP000436088"/>
    </source>
</evidence>
<dbReference type="GO" id="GO:0035251">
    <property type="term" value="F:UDP-glucosyltransferase activity"/>
    <property type="evidence" value="ECO:0007669"/>
    <property type="project" value="InterPro"/>
</dbReference>
<keyword evidence="6" id="KW-1185">Reference proteome</keyword>
<gene>
    <name evidence="5" type="ORF">F3Y22_tig00110926pilonHSYRG00053</name>
</gene>
<organism evidence="5 6">
    <name type="scientific">Hibiscus syriacus</name>
    <name type="common">Rose of Sharon</name>
    <dbReference type="NCBI Taxonomy" id="106335"/>
    <lineage>
        <taxon>Eukaryota</taxon>
        <taxon>Viridiplantae</taxon>
        <taxon>Streptophyta</taxon>
        <taxon>Embryophyta</taxon>
        <taxon>Tracheophyta</taxon>
        <taxon>Spermatophyta</taxon>
        <taxon>Magnoliopsida</taxon>
        <taxon>eudicotyledons</taxon>
        <taxon>Gunneridae</taxon>
        <taxon>Pentapetalae</taxon>
        <taxon>rosids</taxon>
        <taxon>malvids</taxon>
        <taxon>Malvales</taxon>
        <taxon>Malvaceae</taxon>
        <taxon>Malvoideae</taxon>
        <taxon>Hibiscus</taxon>
    </lineage>
</organism>
<dbReference type="InterPro" id="IPR035595">
    <property type="entry name" value="UDP_glycos_trans_CS"/>
</dbReference>
<keyword evidence="3" id="KW-0328">Glycosyltransferase</keyword>
<evidence type="ECO:0000256" key="3">
    <source>
        <dbReference type="RuleBase" id="RU003718"/>
    </source>
</evidence>
<protein>
    <recommendedName>
        <fullName evidence="4">Glycosyltransferase</fullName>
        <ecNumber evidence="4">2.4.1.-</ecNumber>
    </recommendedName>
</protein>
<proteinExistence type="inferred from homology"/>
<dbReference type="OrthoDB" id="5835829at2759"/>
<dbReference type="EC" id="2.4.1.-" evidence="4"/>
<name>A0A6A2ZEJ5_HIBSY</name>
<dbReference type="FunFam" id="3.40.50.2000:FF:000056">
    <property type="entry name" value="Glycosyltransferase"/>
    <property type="match status" value="1"/>
</dbReference>